<dbReference type="GO" id="GO:0016887">
    <property type="term" value="F:ATP hydrolysis activity"/>
    <property type="evidence" value="ECO:0007669"/>
    <property type="project" value="InterPro"/>
</dbReference>
<evidence type="ECO:0000313" key="7">
    <source>
        <dbReference type="Proteomes" id="UP000002407"/>
    </source>
</evidence>
<keyword evidence="7" id="KW-1185">Reference proteome</keyword>
<keyword evidence="4 6" id="KW-0067">ATP-binding</keyword>
<dbReference type="SUPFAM" id="SSF52540">
    <property type="entry name" value="P-loop containing nucleoside triphosphate hydrolases"/>
    <property type="match status" value="1"/>
</dbReference>
<dbReference type="RefSeq" id="WP_012108392.1">
    <property type="nucleotide sequence ID" value="NC_009714.1"/>
</dbReference>
<dbReference type="EMBL" id="CP000776">
    <property type="protein sequence ID" value="ABS51816.1"/>
    <property type="molecule type" value="Genomic_DNA"/>
</dbReference>
<dbReference type="PANTHER" id="PTHR42734:SF17">
    <property type="entry name" value="METAL TRANSPORT SYSTEM ATP-BINDING PROTEIN TM_0124-RELATED"/>
    <property type="match status" value="1"/>
</dbReference>
<dbReference type="AlphaFoldDB" id="A7I0R4"/>
<sequence>MSDIEIKNLSFSYDKCEILKNINLNYDCSDFLCIFGPNGGGKSTLFKLILGLLKPQSGEIKVFGDKANQKSKKIAYVPQNIKIAQNFPISAQDVVLMGFLGRKIFGFYSQGEKKSAMKFLELVGMDKFAKHRICDLSGGQRQRVYIARALAANARILLLDEPTASIDTVGQIEIYTLLKELNKKIGIIMISHDVNLALNYASKAAYITNKTLFMHDISNIQKDEFLSHIKNSHHHFCDIELALKECSCGQDLSNKSGLKKHKILNFVGFRKNV</sequence>
<dbReference type="eggNOG" id="COG1121">
    <property type="taxonomic scope" value="Bacteria"/>
</dbReference>
<dbReference type="Pfam" id="PF00005">
    <property type="entry name" value="ABC_tran"/>
    <property type="match status" value="1"/>
</dbReference>
<dbReference type="InterPro" id="IPR003439">
    <property type="entry name" value="ABC_transporter-like_ATP-bd"/>
</dbReference>
<keyword evidence="3" id="KW-0547">Nucleotide-binding</keyword>
<dbReference type="InterPro" id="IPR050153">
    <property type="entry name" value="Metal_Ion_Import_ABC"/>
</dbReference>
<dbReference type="CDD" id="cd03235">
    <property type="entry name" value="ABC_Metallic_Cations"/>
    <property type="match status" value="1"/>
</dbReference>
<protein>
    <submittedName>
        <fullName evidence="6">Manganese transport system ATP-binding protein MntA</fullName>
    </submittedName>
</protein>
<dbReference type="SMART" id="SM00382">
    <property type="entry name" value="AAA"/>
    <property type="match status" value="1"/>
</dbReference>
<evidence type="ECO:0000256" key="1">
    <source>
        <dbReference type="ARBA" id="ARBA00005417"/>
    </source>
</evidence>
<reference evidence="7" key="1">
    <citation type="submission" date="2007-07" db="EMBL/GenBank/DDBJ databases">
        <title>Complete genome sequence of Campylobacter hominis ATCC BAA-381, a commensal isolated from the human gastrointestinal tract.</title>
        <authorList>
            <person name="Fouts D.E."/>
            <person name="Mongodin E.F."/>
            <person name="Puiu D."/>
            <person name="Sebastian Y."/>
            <person name="Miller W.G."/>
            <person name="Mandrell R.E."/>
            <person name="Nelson K.E."/>
        </authorList>
    </citation>
    <scope>NUCLEOTIDE SEQUENCE [LARGE SCALE GENOMIC DNA]</scope>
    <source>
        <strain evidence="7">ATCC BAA-381 / LMG 19568 / NCTC 13146 / CH001A</strain>
    </source>
</reference>
<proteinExistence type="inferred from homology"/>
<keyword evidence="2" id="KW-0813">Transport</keyword>
<dbReference type="PROSITE" id="PS50893">
    <property type="entry name" value="ABC_TRANSPORTER_2"/>
    <property type="match status" value="1"/>
</dbReference>
<dbReference type="STRING" id="360107.CHAB381_0517"/>
<dbReference type="KEGG" id="cha:CHAB381_0517"/>
<dbReference type="HOGENOM" id="CLU_000604_1_11_7"/>
<comment type="similarity">
    <text evidence="1">Belongs to the ABC transporter superfamily.</text>
</comment>
<dbReference type="InterPro" id="IPR003593">
    <property type="entry name" value="AAA+_ATPase"/>
</dbReference>
<evidence type="ECO:0000256" key="3">
    <source>
        <dbReference type="ARBA" id="ARBA00022741"/>
    </source>
</evidence>
<dbReference type="Gene3D" id="3.40.50.300">
    <property type="entry name" value="P-loop containing nucleotide triphosphate hydrolases"/>
    <property type="match status" value="1"/>
</dbReference>
<accession>A7I0R4</accession>
<name>A7I0R4_CAMHC</name>
<evidence type="ECO:0000259" key="5">
    <source>
        <dbReference type="PROSITE" id="PS50893"/>
    </source>
</evidence>
<dbReference type="InterPro" id="IPR027417">
    <property type="entry name" value="P-loop_NTPase"/>
</dbReference>
<dbReference type="FunFam" id="3.40.50.300:FF:000134">
    <property type="entry name" value="Iron-enterobactin ABC transporter ATP-binding protein"/>
    <property type="match status" value="1"/>
</dbReference>
<feature type="domain" description="ABC transporter" evidence="5">
    <location>
        <begin position="4"/>
        <end position="241"/>
    </location>
</feature>
<evidence type="ECO:0000256" key="4">
    <source>
        <dbReference type="ARBA" id="ARBA00022840"/>
    </source>
</evidence>
<dbReference type="Proteomes" id="UP000002407">
    <property type="component" value="Chromosome"/>
</dbReference>
<gene>
    <name evidence="6" type="ordered locus">CHAB381_0517</name>
</gene>
<organism evidence="6 7">
    <name type="scientific">Campylobacter hominis (strain ATCC BAA-381 / DSM 21671 / CCUG 45161 / LMG 19568 / NCTC 13146 / CH001A)</name>
    <dbReference type="NCBI Taxonomy" id="360107"/>
    <lineage>
        <taxon>Bacteria</taxon>
        <taxon>Pseudomonadati</taxon>
        <taxon>Campylobacterota</taxon>
        <taxon>Epsilonproteobacteria</taxon>
        <taxon>Campylobacterales</taxon>
        <taxon>Campylobacteraceae</taxon>
        <taxon>Campylobacter</taxon>
    </lineage>
</organism>
<evidence type="ECO:0000256" key="2">
    <source>
        <dbReference type="ARBA" id="ARBA00022448"/>
    </source>
</evidence>
<evidence type="ECO:0000313" key="6">
    <source>
        <dbReference type="EMBL" id="ABS51816.1"/>
    </source>
</evidence>
<dbReference type="GO" id="GO:0005524">
    <property type="term" value="F:ATP binding"/>
    <property type="evidence" value="ECO:0007669"/>
    <property type="project" value="UniProtKB-KW"/>
</dbReference>
<dbReference type="OrthoDB" id="9806726at2"/>
<dbReference type="PANTHER" id="PTHR42734">
    <property type="entry name" value="METAL TRANSPORT SYSTEM ATP-BINDING PROTEIN TM_0124-RELATED"/>
    <property type="match status" value="1"/>
</dbReference>